<dbReference type="EMBL" id="LSRF01000058">
    <property type="protein sequence ID" value="KXP03815.1"/>
    <property type="molecule type" value="Genomic_DNA"/>
</dbReference>
<feature type="transmembrane region" description="Helical" evidence="1">
    <location>
        <begin position="38"/>
        <end position="61"/>
    </location>
</feature>
<dbReference type="Proteomes" id="UP000070258">
    <property type="component" value="Unassembled WGS sequence"/>
</dbReference>
<reference evidence="4" key="2">
    <citation type="submission" date="2016-02" db="EMBL/GenBank/DDBJ databases">
        <authorList>
            <person name="Wen L."/>
            <person name="He K."/>
            <person name="Yang H."/>
        </authorList>
    </citation>
    <scope>NUCLEOTIDE SEQUENCE [LARGE SCALE GENOMIC DNA]</scope>
    <source>
        <strain evidence="4">JCM 15929</strain>
    </source>
</reference>
<dbReference type="AlphaFoldDB" id="A0A138A053"/>
<evidence type="ECO:0000313" key="2">
    <source>
        <dbReference type="EMBL" id="KXO89072.1"/>
    </source>
</evidence>
<dbReference type="OrthoDB" id="9991345at2"/>
<dbReference type="Proteomes" id="UP000070409">
    <property type="component" value="Unassembled WGS sequence"/>
</dbReference>
<reference evidence="3" key="1">
    <citation type="submission" date="2016-02" db="EMBL/GenBank/DDBJ databases">
        <authorList>
            <person name="Teng J.L."/>
            <person name="Yang Y."/>
            <person name="Huang Y."/>
            <person name="Guo F."/>
            <person name="Wei W."/>
            <person name="Chen J.H."/>
            <person name="Wong S.Y."/>
            <person name="Lau S.K."/>
            <person name="Woo P.C."/>
        </authorList>
    </citation>
    <scope>NUCLEOTIDE SEQUENCE</scope>
    <source>
        <strain evidence="3">JCM 15929</strain>
    </source>
</reference>
<protein>
    <submittedName>
        <fullName evidence="3">Uncharacterized protein</fullName>
    </submittedName>
</protein>
<keyword evidence="1" id="KW-0472">Membrane</keyword>
<accession>A0A138A053</accession>
<keyword evidence="1" id="KW-0812">Transmembrane</keyword>
<dbReference type="EMBL" id="LSRE01000050">
    <property type="protein sequence ID" value="KXO89072.1"/>
    <property type="molecule type" value="Genomic_DNA"/>
</dbReference>
<evidence type="ECO:0000313" key="5">
    <source>
        <dbReference type="Proteomes" id="UP000070409"/>
    </source>
</evidence>
<dbReference type="RefSeq" id="WP_068574922.1">
    <property type="nucleotide sequence ID" value="NZ_LSRE01000050.1"/>
</dbReference>
<keyword evidence="1" id="KW-1133">Transmembrane helix</keyword>
<evidence type="ECO:0000313" key="4">
    <source>
        <dbReference type="Proteomes" id="UP000070258"/>
    </source>
</evidence>
<evidence type="ECO:0000256" key="1">
    <source>
        <dbReference type="SAM" id="Phobius"/>
    </source>
</evidence>
<sequence length="63" mass="6063">MTWIAVVVLGIASLAGLGFACAVSTPRRPASDATYTTSALVAAGAVVGSALFAVIAAILVATG</sequence>
<keyword evidence="5" id="KW-1185">Reference proteome</keyword>
<gene>
    <name evidence="3" type="ORF">AXK60_18730</name>
    <name evidence="2" type="ORF">AXK61_10640</name>
</gene>
<organism evidence="3 4">
    <name type="scientific">Tsukamurella pseudospumae</name>
    <dbReference type="NCBI Taxonomy" id="239498"/>
    <lineage>
        <taxon>Bacteria</taxon>
        <taxon>Bacillati</taxon>
        <taxon>Actinomycetota</taxon>
        <taxon>Actinomycetes</taxon>
        <taxon>Mycobacteriales</taxon>
        <taxon>Tsukamurellaceae</taxon>
        <taxon>Tsukamurella</taxon>
    </lineage>
</organism>
<comment type="caution">
    <text evidence="3">The sequence shown here is derived from an EMBL/GenBank/DDBJ whole genome shotgun (WGS) entry which is preliminary data.</text>
</comment>
<dbReference type="STRING" id="239498.AXK60_18730"/>
<reference evidence="2 5" key="3">
    <citation type="submission" date="2016-02" db="EMBL/GenBank/DDBJ databases">
        <authorList>
            <person name="Teng J.L."/>
            <person name="Tang Y."/>
            <person name="Huang Y."/>
            <person name="Guo F."/>
            <person name="Wei W."/>
            <person name="Chen J.H."/>
            <person name="Wong S.Y."/>
            <person name="Lau S.K."/>
            <person name="Woo P.C."/>
        </authorList>
    </citation>
    <scope>NUCLEOTIDE SEQUENCE [LARGE SCALE GENOMIC DNA]</scope>
    <source>
        <strain evidence="2 5">JCM 13375</strain>
    </source>
</reference>
<name>A0A138A053_9ACTN</name>
<evidence type="ECO:0000313" key="3">
    <source>
        <dbReference type="EMBL" id="KXP03815.1"/>
    </source>
</evidence>
<proteinExistence type="predicted"/>